<keyword evidence="4" id="KW-1185">Reference proteome</keyword>
<dbReference type="Proteomes" id="UP000612362">
    <property type="component" value="Unassembled WGS sequence"/>
</dbReference>
<feature type="compositionally biased region" description="Pro residues" evidence="1">
    <location>
        <begin position="628"/>
        <end position="709"/>
    </location>
</feature>
<feature type="compositionally biased region" description="Pro residues" evidence="1">
    <location>
        <begin position="499"/>
        <end position="516"/>
    </location>
</feature>
<reference evidence="3" key="1">
    <citation type="submission" date="2020-10" db="EMBL/GenBank/DDBJ databases">
        <title>Taxonomic study of unclassified bacteria belonging to the class Ktedonobacteria.</title>
        <authorList>
            <person name="Yabe S."/>
            <person name="Wang C.M."/>
            <person name="Zheng Y."/>
            <person name="Sakai Y."/>
            <person name="Cavaletti L."/>
            <person name="Monciardini P."/>
            <person name="Donadio S."/>
        </authorList>
    </citation>
    <scope>NUCLEOTIDE SEQUENCE</scope>
    <source>
        <strain evidence="3">SOSP1-1</strain>
    </source>
</reference>
<protein>
    <recommendedName>
        <fullName evidence="2">tRNA nuclease CdiA C-terminal domain-containing protein</fullName>
    </recommendedName>
</protein>
<dbReference type="InterPro" id="IPR040559">
    <property type="entry name" value="CdiA_C"/>
</dbReference>
<gene>
    <name evidence="3" type="ORF">KSX_80450</name>
</gene>
<feature type="domain" description="tRNA nuclease CdiA C-terminal" evidence="2">
    <location>
        <begin position="815"/>
        <end position="894"/>
    </location>
</feature>
<dbReference type="PANTHER" id="PTHR24216:SF65">
    <property type="entry name" value="PAXILLIN-LIKE PROTEIN 1"/>
    <property type="match status" value="1"/>
</dbReference>
<dbReference type="PANTHER" id="PTHR24216">
    <property type="entry name" value="PAXILLIN-RELATED"/>
    <property type="match status" value="1"/>
</dbReference>
<proteinExistence type="predicted"/>
<comment type="caution">
    <text evidence="3">The sequence shown here is derived from an EMBL/GenBank/DDBJ whole genome shotgun (WGS) entry which is preliminary data.</text>
</comment>
<name>A0A8J3IC06_9CHLR</name>
<dbReference type="EMBL" id="BNJF01000006">
    <property type="protein sequence ID" value="GHO49882.1"/>
    <property type="molecule type" value="Genomic_DNA"/>
</dbReference>
<dbReference type="Pfam" id="PF18451">
    <property type="entry name" value="CdiA_C"/>
    <property type="match status" value="1"/>
</dbReference>
<dbReference type="AlphaFoldDB" id="A0A8J3IC06"/>
<dbReference type="Gene3D" id="3.40.1350.120">
    <property type="match status" value="1"/>
</dbReference>
<evidence type="ECO:0000256" key="1">
    <source>
        <dbReference type="SAM" id="MobiDB-lite"/>
    </source>
</evidence>
<organism evidence="3 4">
    <name type="scientific">Ktedonospora formicarum</name>
    <dbReference type="NCBI Taxonomy" id="2778364"/>
    <lineage>
        <taxon>Bacteria</taxon>
        <taxon>Bacillati</taxon>
        <taxon>Chloroflexota</taxon>
        <taxon>Ktedonobacteria</taxon>
        <taxon>Ktedonobacterales</taxon>
        <taxon>Ktedonobacteraceae</taxon>
        <taxon>Ktedonospora</taxon>
    </lineage>
</organism>
<feature type="region of interest" description="Disordered" evidence="1">
    <location>
        <begin position="622"/>
        <end position="713"/>
    </location>
</feature>
<evidence type="ECO:0000259" key="2">
    <source>
        <dbReference type="Pfam" id="PF18451"/>
    </source>
</evidence>
<evidence type="ECO:0000313" key="4">
    <source>
        <dbReference type="Proteomes" id="UP000612362"/>
    </source>
</evidence>
<accession>A0A8J3IC06</accession>
<feature type="region of interest" description="Disordered" evidence="1">
    <location>
        <begin position="496"/>
        <end position="516"/>
    </location>
</feature>
<dbReference type="RefSeq" id="WP_220198960.1">
    <property type="nucleotide sequence ID" value="NZ_BNJF01000006.1"/>
</dbReference>
<sequence>MNTLRTRLTTAGSLLQGDDAQRAFDNLGAAMLAAHEAGIDFPSIRREVAAAEEKAVATRSGQDALMRTSAALDGHTLNLARKQQARTLSTSAVGNQCPTQLAASQNSPQLYFVNGVNNTYLEFSEAAAELQNAVKEEDPDAAATLCPIYNFSIWQHLENEDPCIQYLVGSSFLGVDTLNKLCGKFVGRIKFGAGIVPVGFLQPVFQKLFDTHLDYSSMPVFENLLPKVKQNIQDGRRVVLISHSQGGFFIHNAMNQLRLWWKGEFRDQYRRGCQQDWPPVGMLYIAPPFGSKWSFRGGNLDSDPTRYVMLKGDVLRVTGVSDAPYTSIPPPPLDKDAKESIFHVPTSSNIEAHKLKTYLKEGSESRHQIISKFTQLKNYVNGLSGVGVDDRCEVKVSGVNPGDVPGGYSSFHVVVSGTGFTPTATLQFCTSDGSSCIPANSVTYVESSKGSQMTADLNTQDATAGDYDVTVTVPTADGKSLKGPCTACLHLHGEQLSPTPSPTVPPSPTPSPTVPPTSPSGYYVFALTNVSSSPGSIFVGTMDEVRRRRFTCNFTDGGLCSKQGGKDIPVQYEVKLGPFSTLKDAIAAYCQVLTNSHPAFGGLKGTIFGGNYWLDNAPSCSGIGTPTPTTPTPTTPEPTTPTPTTPEPTTPEPTTPTPTTPEPTTPTPTTPEPTTPTPTTPEPTTPTPTTPEPTTPTPTTPEPTTPTPTTPAQQPQVQNIMNWLTANGVYGANQSDIENLVGLGYDRNTIIQIVLAGIPTTLSSSEINARLTDLQSRIDETQKSFSAREKRLAYLLSAEGHKVVAVPESNESNVRTPDALVDGVPTEFKSLEPGATSNSVKDAITASIKGGGQARNIIVDARGSGLTLDEAQRAFNRLRHPTITRGRVDSIRIIGNGFDKTETGFP</sequence>
<evidence type="ECO:0000313" key="3">
    <source>
        <dbReference type="EMBL" id="GHO49882.1"/>
    </source>
</evidence>